<reference evidence="2" key="2">
    <citation type="submission" date="2012-01" db="EMBL/GenBank/DDBJ databases">
        <authorList>
            <person name="Biehl B.S."/>
            <person name="Ding Y."/>
            <person name="Dugan-Rocha S.P."/>
            <person name="Gibbs R.A."/>
            <person name="Glasner J.D."/>
            <person name="Kovar C."/>
            <person name="Muzny D.M."/>
            <person name="Neeno-Eckwall E.C."/>
            <person name="Perna N.T."/>
            <person name="Qin X."/>
            <person name="von Bodman S.B."/>
            <person name="Weinstock G.M."/>
        </authorList>
    </citation>
    <scope>NUCLEOTIDE SEQUENCE</scope>
    <source>
        <strain evidence="2">DC283</strain>
    </source>
</reference>
<protein>
    <submittedName>
        <fullName evidence="1">DNA-binding protein</fullName>
    </submittedName>
</protein>
<dbReference type="EMBL" id="CP017581">
    <property type="protein sequence ID" value="ARF51381.1"/>
    <property type="molecule type" value="Genomic_DNA"/>
</dbReference>
<reference evidence="2 3" key="1">
    <citation type="journal article" date="2012" name="Mol. Microbiol.">
        <title>The genetic and structural basis of two distinct terminal side branch residues in stewartan and amylovoran exopolysaccharides and their potential role in host adaptation.</title>
        <authorList>
            <person name="Wang X."/>
            <person name="Yang F."/>
            <person name="von Bodman S.B."/>
        </authorList>
    </citation>
    <scope>NUCLEOTIDE SEQUENCE [LARGE SCALE GENOMIC DNA]</scope>
    <source>
        <strain evidence="2 3">DC283</strain>
    </source>
</reference>
<dbReference type="RefSeq" id="WP_006118112.1">
    <property type="nucleotide sequence ID" value="NZ_AHIE01000002.1"/>
</dbReference>
<dbReference type="PATRIC" id="fig|660596.6.peg.638"/>
<keyword evidence="4" id="KW-1185">Reference proteome</keyword>
<gene>
    <name evidence="2" type="ORF">CKS_0401</name>
    <name evidence="1" type="ORF">DSJ_20030</name>
</gene>
<reference evidence="1 4" key="3">
    <citation type="submission" date="2016-10" db="EMBL/GenBank/DDBJ databases">
        <title>Complete Genome Assembly of Pantoea stewartii subsp. stewartii DC283, a Corn Pathogen.</title>
        <authorList>
            <person name="Duong D.A."/>
            <person name="Stevens A.M."/>
            <person name="Jensen R.V."/>
        </authorList>
    </citation>
    <scope>NUCLEOTIDE SEQUENCE [LARGE SCALE GENOMIC DNA]</scope>
    <source>
        <strain evidence="1 4">DC283</strain>
    </source>
</reference>
<dbReference type="AlphaFoldDB" id="H3R9R9"/>
<dbReference type="Proteomes" id="UP000005050">
    <property type="component" value="Unassembled WGS sequence"/>
</dbReference>
<dbReference type="STRING" id="660596.DSJ_20030"/>
<name>H3R9R9_PANSE</name>
<evidence type="ECO:0000313" key="3">
    <source>
        <dbReference type="Proteomes" id="UP000005050"/>
    </source>
</evidence>
<dbReference type="EMBL" id="AHIE01000002">
    <property type="protein sequence ID" value="EHU01932.1"/>
    <property type="molecule type" value="Genomic_DNA"/>
</dbReference>
<dbReference type="GO" id="GO:0003677">
    <property type="term" value="F:DNA binding"/>
    <property type="evidence" value="ECO:0007669"/>
    <property type="project" value="UniProtKB-KW"/>
</dbReference>
<dbReference type="InterPro" id="IPR014926">
    <property type="entry name" value="Phage_D3112_Orf24"/>
</dbReference>
<keyword evidence="1" id="KW-0238">DNA-binding</keyword>
<dbReference type="Pfam" id="PF08822">
    <property type="entry name" value="DUF1804"/>
    <property type="match status" value="1"/>
</dbReference>
<evidence type="ECO:0000313" key="1">
    <source>
        <dbReference type="EMBL" id="ARF51381.1"/>
    </source>
</evidence>
<dbReference type="OrthoDB" id="5676847at2"/>
<evidence type="ECO:0000313" key="4">
    <source>
        <dbReference type="Proteomes" id="UP000192380"/>
    </source>
</evidence>
<proteinExistence type="predicted"/>
<accession>H3R9R9</accession>
<dbReference type="KEGG" id="pstw:DSJ_20030"/>
<sequence>MAHPRETRDALRRAYIFSNQSLELLAAQQGVSFSTAMRWKKVSADEGDSWDALRTANQLASGAPEDIARAILNSLMGQFQTTLEKVSSADDIPAQERVQLLASLSDAYTKAIAASKKVLPETDRVATAISTITALSQFIQTRYPQHLAAFVEIIEAFTPELEKTHGR</sequence>
<evidence type="ECO:0000313" key="2">
    <source>
        <dbReference type="EMBL" id="EHU01932.1"/>
    </source>
</evidence>
<dbReference type="Proteomes" id="UP000192380">
    <property type="component" value="Chromosome"/>
</dbReference>
<organism evidence="2 3">
    <name type="scientific">Pantoea stewartii subsp. stewartii DC283</name>
    <dbReference type="NCBI Taxonomy" id="660596"/>
    <lineage>
        <taxon>Bacteria</taxon>
        <taxon>Pseudomonadati</taxon>
        <taxon>Pseudomonadota</taxon>
        <taxon>Gammaproteobacteria</taxon>
        <taxon>Enterobacterales</taxon>
        <taxon>Erwiniaceae</taxon>
        <taxon>Pantoea</taxon>
    </lineage>
</organism>